<proteinExistence type="predicted"/>
<dbReference type="PATRIC" id="fig|1230459.4.peg.3688"/>
<sequence>MPDFSIPLVTPDTAIAVTTDAESGFRTAFTEWAATGTQ</sequence>
<accession>L9YPC2</accession>
<evidence type="ECO:0000313" key="1">
    <source>
        <dbReference type="EMBL" id="ELY76055.1"/>
    </source>
</evidence>
<dbReference type="EMBL" id="AOIJ01000082">
    <property type="protein sequence ID" value="ELY76055.1"/>
    <property type="molecule type" value="Genomic_DNA"/>
</dbReference>
<keyword evidence="2" id="KW-1185">Reference proteome</keyword>
<name>L9YPC2_9EURY</name>
<reference evidence="1 2" key="1">
    <citation type="journal article" date="2014" name="PLoS Genet.">
        <title>Phylogenetically driven sequencing of extremely halophilic archaea reveals strategies for static and dynamic osmo-response.</title>
        <authorList>
            <person name="Becker E.A."/>
            <person name="Seitzer P.M."/>
            <person name="Tritt A."/>
            <person name="Larsen D."/>
            <person name="Krusor M."/>
            <person name="Yao A.I."/>
            <person name="Wu D."/>
            <person name="Madern D."/>
            <person name="Eisen J.A."/>
            <person name="Darling A.E."/>
            <person name="Facciotti M.T."/>
        </authorList>
    </citation>
    <scope>NUCLEOTIDE SEQUENCE [LARGE SCALE GENOMIC DNA]</scope>
    <source>
        <strain evidence="1 2">JCM 14663</strain>
    </source>
</reference>
<gene>
    <name evidence="1" type="ORF">C486_18584</name>
</gene>
<organism evidence="1 2">
    <name type="scientific">Natrinema gari JCM 14663</name>
    <dbReference type="NCBI Taxonomy" id="1230459"/>
    <lineage>
        <taxon>Archaea</taxon>
        <taxon>Methanobacteriati</taxon>
        <taxon>Methanobacteriota</taxon>
        <taxon>Stenosarchaea group</taxon>
        <taxon>Halobacteria</taxon>
        <taxon>Halobacteriales</taxon>
        <taxon>Natrialbaceae</taxon>
        <taxon>Natrinema</taxon>
    </lineage>
</organism>
<dbReference type="AlphaFoldDB" id="L9YPC2"/>
<comment type="caution">
    <text evidence="1">The sequence shown here is derived from an EMBL/GenBank/DDBJ whole genome shotgun (WGS) entry which is preliminary data.</text>
</comment>
<dbReference type="Proteomes" id="UP000011592">
    <property type="component" value="Unassembled WGS sequence"/>
</dbReference>
<evidence type="ECO:0000313" key="2">
    <source>
        <dbReference type="Proteomes" id="UP000011592"/>
    </source>
</evidence>
<protein>
    <submittedName>
        <fullName evidence="1">Uncharacterized protein</fullName>
    </submittedName>
</protein>